<evidence type="ECO:0000313" key="2">
    <source>
        <dbReference type="Proteomes" id="UP000186795"/>
    </source>
</evidence>
<proteinExistence type="predicted"/>
<accession>A0A1N7LY43</accession>
<organism evidence="1 2">
    <name type="scientific">Kroppenstedtia eburnea</name>
    <dbReference type="NCBI Taxonomy" id="714067"/>
    <lineage>
        <taxon>Bacteria</taxon>
        <taxon>Bacillati</taxon>
        <taxon>Bacillota</taxon>
        <taxon>Bacilli</taxon>
        <taxon>Bacillales</taxon>
        <taxon>Thermoactinomycetaceae</taxon>
        <taxon>Kroppenstedtia</taxon>
    </lineage>
</organism>
<evidence type="ECO:0000313" key="1">
    <source>
        <dbReference type="EMBL" id="SIS78750.1"/>
    </source>
</evidence>
<dbReference type="Proteomes" id="UP000186795">
    <property type="component" value="Unassembled WGS sequence"/>
</dbReference>
<dbReference type="EMBL" id="FTOD01000005">
    <property type="protein sequence ID" value="SIS78750.1"/>
    <property type="molecule type" value="Genomic_DNA"/>
</dbReference>
<name>A0A1N7LY43_9BACL</name>
<protein>
    <submittedName>
        <fullName evidence="1">Uncharacterized protein</fullName>
    </submittedName>
</protein>
<gene>
    <name evidence="1" type="ORF">SAMN05421790_10562</name>
</gene>
<sequence>MSYLNDVLVDYMDGVLPQFSGSLTKDLKKFGMKAIAS</sequence>
<dbReference type="AlphaFoldDB" id="A0A1N7LY43"/>
<keyword evidence="2" id="KW-1185">Reference proteome</keyword>
<reference evidence="2" key="1">
    <citation type="submission" date="2017-01" db="EMBL/GenBank/DDBJ databases">
        <authorList>
            <person name="Varghese N."/>
            <person name="Submissions S."/>
        </authorList>
    </citation>
    <scope>NUCLEOTIDE SEQUENCE [LARGE SCALE GENOMIC DNA]</scope>
    <source>
        <strain evidence="2">DSM 45196</strain>
    </source>
</reference>